<dbReference type="GeneID" id="101849045"/>
<sequence length="208" mass="24089">MAGKNVLKKKGEVKLMTIGTMNHIKFMDRREVNILTSIHSGGMSDTGRADRATREQIIKFDVVKDDNRFMGAVDWSDQMVQYNSFKRKTRKWWKKVFFHFFMLAELNVYLLYKESTAQPLSHRMFRHELAKEVARQIIPPKPSRRTSLQPGDSLLHRLTARHFPSRVPRHAGTVEQPGNKVRPATRLCVVCTTNTGKRKAPGDSRKRK</sequence>
<protein>
    <submittedName>
        <fullName evidence="3">PiggyBac transposable element-derived protein 4-like</fullName>
    </submittedName>
</protein>
<name>A0ABM0JM44_APLCA</name>
<evidence type="ECO:0000313" key="2">
    <source>
        <dbReference type="Proteomes" id="UP000694888"/>
    </source>
</evidence>
<dbReference type="PANTHER" id="PTHR46599">
    <property type="entry name" value="PIGGYBAC TRANSPOSABLE ELEMENT-DERIVED PROTEIN 4"/>
    <property type="match status" value="1"/>
</dbReference>
<gene>
    <name evidence="3" type="primary">LOC101849045</name>
</gene>
<keyword evidence="2" id="KW-1185">Reference proteome</keyword>
<evidence type="ECO:0000259" key="1">
    <source>
        <dbReference type="Pfam" id="PF13843"/>
    </source>
</evidence>
<organism evidence="2 3">
    <name type="scientific">Aplysia californica</name>
    <name type="common">California sea hare</name>
    <dbReference type="NCBI Taxonomy" id="6500"/>
    <lineage>
        <taxon>Eukaryota</taxon>
        <taxon>Metazoa</taxon>
        <taxon>Spiralia</taxon>
        <taxon>Lophotrochozoa</taxon>
        <taxon>Mollusca</taxon>
        <taxon>Gastropoda</taxon>
        <taxon>Heterobranchia</taxon>
        <taxon>Euthyneura</taxon>
        <taxon>Tectipleura</taxon>
        <taxon>Aplysiida</taxon>
        <taxon>Aplysioidea</taxon>
        <taxon>Aplysiidae</taxon>
        <taxon>Aplysia</taxon>
    </lineage>
</organism>
<dbReference type="InterPro" id="IPR029526">
    <property type="entry name" value="PGBD"/>
</dbReference>
<reference evidence="3" key="1">
    <citation type="submission" date="2025-08" db="UniProtKB">
        <authorList>
            <consortium name="RefSeq"/>
        </authorList>
    </citation>
    <scope>IDENTIFICATION</scope>
</reference>
<proteinExistence type="predicted"/>
<feature type="domain" description="PiggyBac transposable element-derived protein" evidence="1">
    <location>
        <begin position="9"/>
        <end position="107"/>
    </location>
</feature>
<dbReference type="Proteomes" id="UP000694888">
    <property type="component" value="Unplaced"/>
</dbReference>
<dbReference type="RefSeq" id="XP_005096909.1">
    <property type="nucleotide sequence ID" value="XM_005096852.1"/>
</dbReference>
<accession>A0ABM0JM44</accession>
<evidence type="ECO:0000313" key="3">
    <source>
        <dbReference type="RefSeq" id="XP_005096909.1"/>
    </source>
</evidence>
<dbReference type="Pfam" id="PF13843">
    <property type="entry name" value="DDE_Tnp_1_7"/>
    <property type="match status" value="1"/>
</dbReference>
<dbReference type="PANTHER" id="PTHR46599:SF3">
    <property type="entry name" value="PIGGYBAC TRANSPOSABLE ELEMENT-DERIVED PROTEIN 4"/>
    <property type="match status" value="1"/>
</dbReference>